<gene>
    <name evidence="2" type="ORF">SAY87_021593</name>
</gene>
<accession>A0AAN7PWE2</accession>
<dbReference type="Proteomes" id="UP001345219">
    <property type="component" value="Chromosome 16"/>
</dbReference>
<feature type="region of interest" description="Disordered" evidence="1">
    <location>
        <begin position="16"/>
        <end position="57"/>
    </location>
</feature>
<name>A0AAN7PWE2_9MYRT</name>
<comment type="caution">
    <text evidence="2">The sequence shown here is derived from an EMBL/GenBank/DDBJ whole genome shotgun (WGS) entry which is preliminary data.</text>
</comment>
<evidence type="ECO:0000313" key="2">
    <source>
        <dbReference type="EMBL" id="KAK4752795.1"/>
    </source>
</evidence>
<evidence type="ECO:0000313" key="3">
    <source>
        <dbReference type="Proteomes" id="UP001345219"/>
    </source>
</evidence>
<proteinExistence type="predicted"/>
<keyword evidence="3" id="KW-1185">Reference proteome</keyword>
<dbReference type="AlphaFoldDB" id="A0AAN7PWE2"/>
<reference evidence="2 3" key="1">
    <citation type="journal article" date="2023" name="Hortic Res">
        <title>Pangenome of water caltrop reveals structural variations and asymmetric subgenome divergence after allopolyploidization.</title>
        <authorList>
            <person name="Zhang X."/>
            <person name="Chen Y."/>
            <person name="Wang L."/>
            <person name="Yuan Y."/>
            <person name="Fang M."/>
            <person name="Shi L."/>
            <person name="Lu R."/>
            <person name="Comes H.P."/>
            <person name="Ma Y."/>
            <person name="Chen Y."/>
            <person name="Huang G."/>
            <person name="Zhou Y."/>
            <person name="Zheng Z."/>
            <person name="Qiu Y."/>
        </authorList>
    </citation>
    <scope>NUCLEOTIDE SEQUENCE [LARGE SCALE GENOMIC DNA]</scope>
    <source>
        <tissue evidence="2">Roots</tissue>
    </source>
</reference>
<sequence length="240" mass="26478">MVKAKKKLTEDSCSAGFFLSRPSDRQGPTSSVRGVPYRSSGVLPVPRSSDLSDFERGGSMGSLQGPTFCPIVAKQTGEYTVLMNGPQWKSRMLRSELWGCRAFFKQKTEVEGFGQLFARRYKAPQCSYSSSSNGNGSMAENFNEHDEDYVNSTIVEAVEVKSGADGFMVKMRDGRQLKCFPNNPEGGKLPDYAPHPAIVLKMEDGTGLLLPIIVCKCILFISDESDFLLLVFPMQNMCLP</sequence>
<dbReference type="PANTHER" id="PTHR15160:SF3">
    <property type="entry name" value="BIFUNCTIONAL NUCLEASE 1"/>
    <property type="match status" value="1"/>
</dbReference>
<dbReference type="PANTHER" id="PTHR15160">
    <property type="entry name" value="VON HIPPEL-LINDAU PROTEIN"/>
    <property type="match status" value="1"/>
</dbReference>
<organism evidence="2 3">
    <name type="scientific">Trapa incisa</name>
    <dbReference type="NCBI Taxonomy" id="236973"/>
    <lineage>
        <taxon>Eukaryota</taxon>
        <taxon>Viridiplantae</taxon>
        <taxon>Streptophyta</taxon>
        <taxon>Embryophyta</taxon>
        <taxon>Tracheophyta</taxon>
        <taxon>Spermatophyta</taxon>
        <taxon>Magnoliopsida</taxon>
        <taxon>eudicotyledons</taxon>
        <taxon>Gunneridae</taxon>
        <taxon>Pentapetalae</taxon>
        <taxon>rosids</taxon>
        <taxon>malvids</taxon>
        <taxon>Myrtales</taxon>
        <taxon>Lythraceae</taxon>
        <taxon>Trapa</taxon>
    </lineage>
</organism>
<protein>
    <submittedName>
        <fullName evidence="2">Uncharacterized protein</fullName>
    </submittedName>
</protein>
<dbReference type="EMBL" id="JAXIOK010000016">
    <property type="protein sequence ID" value="KAK4752795.1"/>
    <property type="molecule type" value="Genomic_DNA"/>
</dbReference>
<dbReference type="GO" id="GO:0030891">
    <property type="term" value="C:VCB complex"/>
    <property type="evidence" value="ECO:0007669"/>
    <property type="project" value="TreeGrafter"/>
</dbReference>
<dbReference type="GO" id="GO:0016567">
    <property type="term" value="P:protein ubiquitination"/>
    <property type="evidence" value="ECO:0007669"/>
    <property type="project" value="TreeGrafter"/>
</dbReference>
<dbReference type="GO" id="GO:0005634">
    <property type="term" value="C:nucleus"/>
    <property type="evidence" value="ECO:0007669"/>
    <property type="project" value="TreeGrafter"/>
</dbReference>
<evidence type="ECO:0000256" key="1">
    <source>
        <dbReference type="SAM" id="MobiDB-lite"/>
    </source>
</evidence>